<dbReference type="EMBL" id="BPEY01000005">
    <property type="protein sequence ID" value="GIU41177.1"/>
    <property type="molecule type" value="Genomic_DNA"/>
</dbReference>
<dbReference type="Proteomes" id="UP000887104">
    <property type="component" value="Unassembled WGS sequence"/>
</dbReference>
<comment type="caution">
    <text evidence="1">The sequence shown here is derived from an EMBL/GenBank/DDBJ whole genome shotgun (WGS) entry which is preliminary data.</text>
</comment>
<proteinExistence type="predicted"/>
<evidence type="ECO:0000313" key="1">
    <source>
        <dbReference type="EMBL" id="GIU41177.1"/>
    </source>
</evidence>
<evidence type="ECO:0000313" key="2">
    <source>
        <dbReference type="Proteomes" id="UP000887104"/>
    </source>
</evidence>
<sequence length="69" mass="7963">MDAINLSVINEVKNNGRLLSDVAKDYGLSTKKVYQIVHESEQGSQRTRLPIMQQTKLLGLRIKQLLRRR</sequence>
<keyword evidence="2" id="KW-1185">Reference proteome</keyword>
<dbReference type="RefSeq" id="WP_220778961.1">
    <property type="nucleotide sequence ID" value="NZ_BPEY01000005.1"/>
</dbReference>
<accession>A0ABQ4P125</accession>
<gene>
    <name evidence="1" type="ORF">TUM4438_04420</name>
</gene>
<organism evidence="1 2">
    <name type="scientific">Shewanella sairae</name>
    <dbReference type="NCBI Taxonomy" id="190310"/>
    <lineage>
        <taxon>Bacteria</taxon>
        <taxon>Pseudomonadati</taxon>
        <taxon>Pseudomonadota</taxon>
        <taxon>Gammaproteobacteria</taxon>
        <taxon>Alteromonadales</taxon>
        <taxon>Shewanellaceae</taxon>
        <taxon>Shewanella</taxon>
    </lineage>
</organism>
<name>A0ABQ4P125_9GAMM</name>
<protein>
    <submittedName>
        <fullName evidence="1">Transposase</fullName>
    </submittedName>
</protein>
<reference evidence="1" key="1">
    <citation type="submission" date="2021-05" db="EMBL/GenBank/DDBJ databases">
        <title>Molecular characterization for Shewanella algae harboring chromosomal blaOXA-55-like strains isolated from clinical and environment sample.</title>
        <authorList>
            <person name="Ohama Y."/>
            <person name="Aoki K."/>
            <person name="Harada S."/>
            <person name="Moriya K."/>
            <person name="Ishii Y."/>
            <person name="Tateda K."/>
        </authorList>
    </citation>
    <scope>NUCLEOTIDE SEQUENCE</scope>
    <source>
        <strain evidence="1">JCM 11563</strain>
    </source>
</reference>